<organism evidence="8 9">
    <name type="scientific">Wenjunlia tyrosinilytica</name>
    <dbReference type="NCBI Taxonomy" id="1544741"/>
    <lineage>
        <taxon>Bacteria</taxon>
        <taxon>Bacillati</taxon>
        <taxon>Actinomycetota</taxon>
        <taxon>Actinomycetes</taxon>
        <taxon>Kitasatosporales</taxon>
        <taxon>Streptomycetaceae</taxon>
        <taxon>Wenjunlia</taxon>
    </lineage>
</organism>
<feature type="transmembrane region" description="Helical" evidence="6">
    <location>
        <begin position="277"/>
        <end position="298"/>
    </location>
</feature>
<reference evidence="8" key="2">
    <citation type="submission" date="2020-09" db="EMBL/GenBank/DDBJ databases">
        <authorList>
            <person name="Sun Q."/>
            <person name="Zhou Y."/>
        </authorList>
    </citation>
    <scope>NUCLEOTIDE SEQUENCE</scope>
    <source>
        <strain evidence="8">CGMCC 4.7201</strain>
    </source>
</reference>
<dbReference type="PANTHER" id="PTHR32322">
    <property type="entry name" value="INNER MEMBRANE TRANSPORTER"/>
    <property type="match status" value="1"/>
</dbReference>
<evidence type="ECO:0000259" key="7">
    <source>
        <dbReference type="Pfam" id="PF00892"/>
    </source>
</evidence>
<feature type="transmembrane region" description="Helical" evidence="6">
    <location>
        <begin position="127"/>
        <end position="148"/>
    </location>
</feature>
<feature type="transmembrane region" description="Helical" evidence="6">
    <location>
        <begin position="187"/>
        <end position="206"/>
    </location>
</feature>
<evidence type="ECO:0000313" key="8">
    <source>
        <dbReference type="EMBL" id="GGO84462.1"/>
    </source>
</evidence>
<feature type="domain" description="EamA" evidence="7">
    <location>
        <begin position="71"/>
        <end position="200"/>
    </location>
</feature>
<evidence type="ECO:0000313" key="9">
    <source>
        <dbReference type="Proteomes" id="UP000641932"/>
    </source>
</evidence>
<evidence type="ECO:0000256" key="2">
    <source>
        <dbReference type="ARBA" id="ARBA00007362"/>
    </source>
</evidence>
<dbReference type="RefSeq" id="WP_189130820.1">
    <property type="nucleotide sequence ID" value="NZ_BMMS01000005.1"/>
</dbReference>
<comment type="caution">
    <text evidence="8">The sequence shown here is derived from an EMBL/GenBank/DDBJ whole genome shotgun (WGS) entry which is preliminary data.</text>
</comment>
<comment type="similarity">
    <text evidence="2">Belongs to the EamA transporter family.</text>
</comment>
<evidence type="ECO:0000256" key="6">
    <source>
        <dbReference type="SAM" id="Phobius"/>
    </source>
</evidence>
<feature type="transmembrane region" description="Helical" evidence="6">
    <location>
        <begin position="212"/>
        <end position="231"/>
    </location>
</feature>
<protein>
    <submittedName>
        <fullName evidence="8">Transporter</fullName>
    </submittedName>
</protein>
<evidence type="ECO:0000256" key="4">
    <source>
        <dbReference type="ARBA" id="ARBA00022989"/>
    </source>
</evidence>
<evidence type="ECO:0000256" key="5">
    <source>
        <dbReference type="ARBA" id="ARBA00023136"/>
    </source>
</evidence>
<feature type="transmembrane region" description="Helical" evidence="6">
    <location>
        <begin position="331"/>
        <end position="347"/>
    </location>
</feature>
<dbReference type="InterPro" id="IPR000620">
    <property type="entry name" value="EamA_dom"/>
</dbReference>
<dbReference type="AlphaFoldDB" id="A0A917ZLX0"/>
<feature type="transmembrane region" description="Helical" evidence="6">
    <location>
        <begin position="154"/>
        <end position="175"/>
    </location>
</feature>
<evidence type="ECO:0000256" key="1">
    <source>
        <dbReference type="ARBA" id="ARBA00004141"/>
    </source>
</evidence>
<comment type="subcellular location">
    <subcellularLocation>
        <location evidence="1">Membrane</location>
        <topology evidence="1">Multi-pass membrane protein</topology>
    </subcellularLocation>
</comment>
<feature type="transmembrane region" description="Helical" evidence="6">
    <location>
        <begin position="67"/>
        <end position="85"/>
    </location>
</feature>
<feature type="transmembrane region" description="Helical" evidence="6">
    <location>
        <begin position="305"/>
        <end position="325"/>
    </location>
</feature>
<evidence type="ECO:0000256" key="3">
    <source>
        <dbReference type="ARBA" id="ARBA00022692"/>
    </source>
</evidence>
<feature type="transmembrane region" description="Helical" evidence="6">
    <location>
        <begin position="91"/>
        <end position="115"/>
    </location>
</feature>
<feature type="transmembrane region" description="Helical" evidence="6">
    <location>
        <begin position="243"/>
        <end position="265"/>
    </location>
</feature>
<feature type="domain" description="EamA" evidence="7">
    <location>
        <begin position="213"/>
        <end position="346"/>
    </location>
</feature>
<dbReference type="InterPro" id="IPR037185">
    <property type="entry name" value="EmrE-like"/>
</dbReference>
<dbReference type="Proteomes" id="UP000641932">
    <property type="component" value="Unassembled WGS sequence"/>
</dbReference>
<dbReference type="PANTHER" id="PTHR32322:SF9">
    <property type="entry name" value="AMINO-ACID METABOLITE EFFLUX PUMP-RELATED"/>
    <property type="match status" value="1"/>
</dbReference>
<dbReference type="SUPFAM" id="SSF103481">
    <property type="entry name" value="Multidrug resistance efflux transporter EmrE"/>
    <property type="match status" value="2"/>
</dbReference>
<sequence length="352" mass="36594">MSPSSSARSAVPIDAAPIDAVPIEPIPIGAAPDDAAPVDPAASLPSGAPAVADAPVRRRTAFNWQDWRLKFVALGLIWGLSFLFIKVGTQAFAPLQVTLGRMAFGAVVLIGAAAFKREGLPRDLRTWGHLTIAAVLLNALPFSLFAYSELYIPSTLAGICNATTPLFSLLVALVALRDERPTGRRTFGMALGFAGVLVVLGAWQGFAGVDMGGTAMALIASASYAIGWAYVRRFLSGTGRSSLSLSSAQLLIGTAQLAVLTPLFTSAPTSFPLDATLSVFALGALGTGLAFLLQYGLVRDAGATVGTMVTYLIPIVATVAGVVLLDERLTWNLPVGAVIILSGAFLAQNRKV</sequence>
<dbReference type="EMBL" id="BMMS01000005">
    <property type="protein sequence ID" value="GGO84462.1"/>
    <property type="molecule type" value="Genomic_DNA"/>
</dbReference>
<gene>
    <name evidence="8" type="ORF">GCM10012280_16000</name>
</gene>
<keyword evidence="4 6" id="KW-1133">Transmembrane helix</keyword>
<name>A0A917ZLX0_9ACTN</name>
<keyword evidence="9" id="KW-1185">Reference proteome</keyword>
<keyword evidence="5 6" id="KW-0472">Membrane</keyword>
<dbReference type="Pfam" id="PF00892">
    <property type="entry name" value="EamA"/>
    <property type="match status" value="2"/>
</dbReference>
<dbReference type="GO" id="GO:0016020">
    <property type="term" value="C:membrane"/>
    <property type="evidence" value="ECO:0007669"/>
    <property type="project" value="UniProtKB-SubCell"/>
</dbReference>
<reference evidence="8" key="1">
    <citation type="journal article" date="2014" name="Int. J. Syst. Evol. Microbiol.">
        <title>Complete genome sequence of Corynebacterium casei LMG S-19264T (=DSM 44701T), isolated from a smear-ripened cheese.</title>
        <authorList>
            <consortium name="US DOE Joint Genome Institute (JGI-PGF)"/>
            <person name="Walter F."/>
            <person name="Albersmeier A."/>
            <person name="Kalinowski J."/>
            <person name="Ruckert C."/>
        </authorList>
    </citation>
    <scope>NUCLEOTIDE SEQUENCE</scope>
    <source>
        <strain evidence="8">CGMCC 4.7201</strain>
    </source>
</reference>
<dbReference type="InterPro" id="IPR050638">
    <property type="entry name" value="AA-Vitamin_Transporters"/>
</dbReference>
<keyword evidence="3 6" id="KW-0812">Transmembrane</keyword>
<proteinExistence type="inferred from homology"/>
<accession>A0A917ZLX0</accession>